<feature type="transmembrane region" description="Helical" evidence="1">
    <location>
        <begin position="321"/>
        <end position="344"/>
    </location>
</feature>
<organism evidence="3">
    <name type="scientific">Volvox carteri f. nagariensis</name>
    <dbReference type="NCBI Taxonomy" id="3068"/>
    <lineage>
        <taxon>Eukaryota</taxon>
        <taxon>Viridiplantae</taxon>
        <taxon>Chlorophyta</taxon>
        <taxon>core chlorophytes</taxon>
        <taxon>Chlorophyceae</taxon>
        <taxon>CS clade</taxon>
        <taxon>Chlamydomonadales</taxon>
        <taxon>Volvocaceae</taxon>
        <taxon>Volvox</taxon>
    </lineage>
</organism>
<dbReference type="RefSeq" id="XP_002953789.1">
    <property type="nucleotide sequence ID" value="XM_002953743.1"/>
</dbReference>
<dbReference type="STRING" id="3068.D8U5A0"/>
<reference evidence="2 3" key="1">
    <citation type="journal article" date="2010" name="Science">
        <title>Genomic analysis of organismal complexity in the multicellular green alga Volvox carteri.</title>
        <authorList>
            <person name="Prochnik S.E."/>
            <person name="Umen J."/>
            <person name="Nedelcu A.M."/>
            <person name="Hallmann A."/>
            <person name="Miller S.M."/>
            <person name="Nishii I."/>
            <person name="Ferris P."/>
            <person name="Kuo A."/>
            <person name="Mitros T."/>
            <person name="Fritz-Laylin L.K."/>
            <person name="Hellsten U."/>
            <person name="Chapman J."/>
            <person name="Simakov O."/>
            <person name="Rensing S.A."/>
            <person name="Terry A."/>
            <person name="Pangilinan J."/>
            <person name="Kapitonov V."/>
            <person name="Jurka J."/>
            <person name="Salamov A."/>
            <person name="Shapiro H."/>
            <person name="Schmutz J."/>
            <person name="Grimwood J."/>
            <person name="Lindquist E."/>
            <person name="Lucas S."/>
            <person name="Grigoriev I.V."/>
            <person name="Schmitt R."/>
            <person name="Kirk D."/>
            <person name="Rokhsar D.S."/>
        </authorList>
    </citation>
    <scope>NUCLEOTIDE SEQUENCE [LARGE SCALE GENOMIC DNA]</scope>
    <source>
        <strain evidence="3">f. Nagariensis / Eve</strain>
    </source>
</reference>
<dbReference type="KEGG" id="vcn:VOLCADRAFT_94618"/>
<evidence type="ECO:0000313" key="3">
    <source>
        <dbReference type="Proteomes" id="UP000001058"/>
    </source>
</evidence>
<dbReference type="Proteomes" id="UP000001058">
    <property type="component" value="Unassembled WGS sequence"/>
</dbReference>
<proteinExistence type="predicted"/>
<evidence type="ECO:0000313" key="2">
    <source>
        <dbReference type="EMBL" id="EFJ45113.1"/>
    </source>
</evidence>
<dbReference type="AlphaFoldDB" id="D8U5A0"/>
<feature type="transmembrane region" description="Helical" evidence="1">
    <location>
        <begin position="226"/>
        <end position="254"/>
    </location>
</feature>
<dbReference type="PANTHER" id="PTHR31600:SF2">
    <property type="entry name" value="GAMETE ENRICHED GENE 10 PROTEIN-RELATED"/>
    <property type="match status" value="1"/>
</dbReference>
<dbReference type="EMBL" id="GL378359">
    <property type="protein sequence ID" value="EFJ45113.1"/>
    <property type="molecule type" value="Genomic_DNA"/>
</dbReference>
<dbReference type="PANTHER" id="PTHR31600">
    <property type="entry name" value="TINY MACROCYSTS PROTEIN B-RELATED"/>
    <property type="match status" value="1"/>
</dbReference>
<dbReference type="OrthoDB" id="548149at2759"/>
<gene>
    <name evidence="2" type="ORF">VOLCADRAFT_94618</name>
</gene>
<keyword evidence="3" id="KW-1185">Reference proteome</keyword>
<dbReference type="InterPro" id="IPR052994">
    <property type="entry name" value="Tiny_macrocysts_regulators"/>
</dbReference>
<keyword evidence="1" id="KW-0812">Transmembrane</keyword>
<protein>
    <submittedName>
        <fullName evidence="2">Uncharacterized protein</fullName>
    </submittedName>
</protein>
<sequence length="403" mass="45003">MCQESSLPPREANPSTHRHPMSIYFDSASNISTSCSGPVMTRMSRVTIYWTAGLLWRYAPKLLLCDRTLTHLVSEPERNHATLETHIVSALQYGIFGVLFTLSKEKSENRIRIRWVLLKILLDGWQLFTTVIMPERQAWTINPDGTLLCTGLGQSLGCSTSLGSETWDDMDQQRALCISCIFGSGQLEPSGSLQRVEPLAAALYKASICVSKLPKRAPEEEENPGYGAYLAVLYSMLALLSINIAMCVWVAWCFKEHKFPVVWPIKVLRVFSSVFFQAFDVASLNLLQLGITCRFTGTSRDEPKLHFDLFPQYSCTKPPHIMHAVVSALCLILFVAIALLLNMAEVEVNPLSRRPMALGHSGAEVMAFGIKTLILSSKPWYRPRGMPTITMLDAVVKMLASRV</sequence>
<name>D8U5A0_VOLCA</name>
<keyword evidence="1" id="KW-0472">Membrane</keyword>
<dbReference type="GeneID" id="9616946"/>
<accession>D8U5A0</accession>
<dbReference type="InParanoid" id="D8U5A0"/>
<keyword evidence="1" id="KW-1133">Transmembrane helix</keyword>
<evidence type="ECO:0000256" key="1">
    <source>
        <dbReference type="SAM" id="Phobius"/>
    </source>
</evidence>
<feature type="transmembrane region" description="Helical" evidence="1">
    <location>
        <begin position="261"/>
        <end position="279"/>
    </location>
</feature>